<feature type="transmembrane region" description="Helical" evidence="8">
    <location>
        <begin position="187"/>
        <end position="206"/>
    </location>
</feature>
<dbReference type="InterPro" id="IPR018365">
    <property type="entry name" value="Cell_cycle_FtsW-rel_CS"/>
</dbReference>
<name>A0A921EAA5_9BACT</name>
<feature type="transmembrane region" description="Helical" evidence="8">
    <location>
        <begin position="54"/>
        <end position="70"/>
    </location>
</feature>
<evidence type="ECO:0000256" key="8">
    <source>
        <dbReference type="SAM" id="Phobius"/>
    </source>
</evidence>
<feature type="transmembrane region" description="Helical" evidence="8">
    <location>
        <begin position="270"/>
        <end position="289"/>
    </location>
</feature>
<reference evidence="9" key="1">
    <citation type="journal article" date="2021" name="PeerJ">
        <title>Extensive microbial diversity within the chicken gut microbiome revealed by metagenomics and culture.</title>
        <authorList>
            <person name="Gilroy R."/>
            <person name="Ravi A."/>
            <person name="Getino M."/>
            <person name="Pursley I."/>
            <person name="Horton D.L."/>
            <person name="Alikhan N.F."/>
            <person name="Baker D."/>
            <person name="Gharbi K."/>
            <person name="Hall N."/>
            <person name="Watson M."/>
            <person name="Adriaenssens E.M."/>
            <person name="Foster-Nyarko E."/>
            <person name="Jarju S."/>
            <person name="Secka A."/>
            <person name="Antonio M."/>
            <person name="Oren A."/>
            <person name="Chaudhuri R.R."/>
            <person name="La Ragione R."/>
            <person name="Hildebrand F."/>
            <person name="Pallen M.J."/>
        </authorList>
    </citation>
    <scope>NUCLEOTIDE SEQUENCE</scope>
    <source>
        <strain evidence="9">4100</strain>
    </source>
</reference>
<dbReference type="Proteomes" id="UP000711407">
    <property type="component" value="Unassembled WGS sequence"/>
</dbReference>
<evidence type="ECO:0000256" key="7">
    <source>
        <dbReference type="ARBA" id="ARBA00033270"/>
    </source>
</evidence>
<feature type="transmembrane region" description="Helical" evidence="8">
    <location>
        <begin position="152"/>
        <end position="180"/>
    </location>
</feature>
<organism evidence="9 10">
    <name type="scientific">Candidatus Amulumruptor caecigallinarius</name>
    <dbReference type="NCBI Taxonomy" id="2109911"/>
    <lineage>
        <taxon>Bacteria</taxon>
        <taxon>Pseudomonadati</taxon>
        <taxon>Bacteroidota</taxon>
        <taxon>Bacteroidia</taxon>
        <taxon>Bacteroidales</taxon>
        <taxon>Muribaculaceae</taxon>
        <taxon>Candidatus Amulumruptor</taxon>
    </lineage>
</organism>
<dbReference type="PROSITE" id="PS00428">
    <property type="entry name" value="FTSW_RODA_SPOVE"/>
    <property type="match status" value="1"/>
</dbReference>
<keyword evidence="2 8" id="KW-0812">Transmembrane</keyword>
<protein>
    <recommendedName>
        <fullName evidence="7">Cell wall polymerase</fullName>
    </recommendedName>
    <alternativeName>
        <fullName evidence="6">Peptidoglycan polymerase</fullName>
    </alternativeName>
</protein>
<feature type="transmembrane region" description="Helical" evidence="8">
    <location>
        <begin position="12"/>
        <end position="34"/>
    </location>
</feature>
<comment type="caution">
    <text evidence="9">The sequence shown here is derived from an EMBL/GenBank/DDBJ whole genome shotgun (WGS) entry which is preliminary data.</text>
</comment>
<sequence>MESKNTNPLRYIDWFTVALVLVLVCTGAVCIYAASYDFDHANIFSFEEFSGKQFLWIGLASVLGLTLLLIDPRFYETYAFPIYIAMLGLLVLTIFIAPNIKGSHSWIVLGPVSLQPAEFSKCATALALAKLFSAYNFTLSASRKNYVKALTIILLPVLLIFAQNETGSALVYFSLFFVLYREGMSGLVLLAALGAVVFFVVALKFAEPAMFTGVTQGQVAVFVMLMIIMVAMLAIYCKHMEGARNVLLWYAGTAVTTLVLHYCGVTVNGMLYFIGVLAVACIYTLFLAFRGPVKKLIITAAAVVTGIVFLFSVNYVFENVLQPHQKQRILVSLGIEEDLKAAGYNVNQSKIAIGSGGLAGKGFLNGTQTKLKFVPEQHTDFIFCTIGEEYGLIGSATVLLLFLTLILRIISIAERQPSTFGRVYAYCVASYLILHLCINVGMVIGLCPVIGIPLPFFSYGGSSLWGFTILIFILLSIDARRREHPSS</sequence>
<gene>
    <name evidence="9" type="primary">rodA</name>
    <name evidence="9" type="ORF">K8V47_10330</name>
</gene>
<evidence type="ECO:0000256" key="2">
    <source>
        <dbReference type="ARBA" id="ARBA00022692"/>
    </source>
</evidence>
<keyword evidence="5 8" id="KW-0472">Membrane</keyword>
<evidence type="ECO:0000256" key="1">
    <source>
        <dbReference type="ARBA" id="ARBA00004141"/>
    </source>
</evidence>
<accession>A0A921EAA5</accession>
<proteinExistence type="predicted"/>
<dbReference type="EMBL" id="DYXT01000058">
    <property type="protein sequence ID" value="HJE40134.1"/>
    <property type="molecule type" value="Genomic_DNA"/>
</dbReference>
<comment type="subcellular location">
    <subcellularLocation>
        <location evidence="1">Membrane</location>
        <topology evidence="1">Multi-pass membrane protein</topology>
    </subcellularLocation>
</comment>
<feature type="transmembrane region" description="Helical" evidence="8">
    <location>
        <begin position="456"/>
        <end position="477"/>
    </location>
</feature>
<dbReference type="PANTHER" id="PTHR30474">
    <property type="entry name" value="CELL CYCLE PROTEIN"/>
    <property type="match status" value="1"/>
</dbReference>
<keyword evidence="4 8" id="KW-1133">Transmembrane helix</keyword>
<dbReference type="GO" id="GO:0008360">
    <property type="term" value="P:regulation of cell shape"/>
    <property type="evidence" value="ECO:0007669"/>
    <property type="project" value="UniProtKB-KW"/>
</dbReference>
<feature type="transmembrane region" description="Helical" evidence="8">
    <location>
        <begin position="82"/>
        <end position="100"/>
    </location>
</feature>
<keyword evidence="3" id="KW-0133">Cell shape</keyword>
<dbReference type="Pfam" id="PF01098">
    <property type="entry name" value="FTSW_RODA_SPOVE"/>
    <property type="match status" value="2"/>
</dbReference>
<evidence type="ECO:0000313" key="9">
    <source>
        <dbReference type="EMBL" id="HJE40134.1"/>
    </source>
</evidence>
<feature type="transmembrane region" description="Helical" evidence="8">
    <location>
        <begin position="246"/>
        <end position="264"/>
    </location>
</feature>
<dbReference type="GO" id="GO:0051301">
    <property type="term" value="P:cell division"/>
    <property type="evidence" value="ECO:0007669"/>
    <property type="project" value="InterPro"/>
</dbReference>
<feature type="transmembrane region" description="Helical" evidence="8">
    <location>
        <begin position="390"/>
        <end position="411"/>
    </location>
</feature>
<evidence type="ECO:0000256" key="3">
    <source>
        <dbReference type="ARBA" id="ARBA00022960"/>
    </source>
</evidence>
<dbReference type="NCBIfam" id="NF037961">
    <property type="entry name" value="RodA_shape"/>
    <property type="match status" value="2"/>
</dbReference>
<dbReference type="GO" id="GO:0032153">
    <property type="term" value="C:cell division site"/>
    <property type="evidence" value="ECO:0007669"/>
    <property type="project" value="TreeGrafter"/>
</dbReference>
<evidence type="ECO:0000256" key="4">
    <source>
        <dbReference type="ARBA" id="ARBA00022989"/>
    </source>
</evidence>
<evidence type="ECO:0000256" key="6">
    <source>
        <dbReference type="ARBA" id="ARBA00032370"/>
    </source>
</evidence>
<reference evidence="9" key="2">
    <citation type="submission" date="2021-09" db="EMBL/GenBank/DDBJ databases">
        <authorList>
            <person name="Gilroy R."/>
        </authorList>
    </citation>
    <scope>NUCLEOTIDE SEQUENCE</scope>
    <source>
        <strain evidence="9">4100</strain>
    </source>
</reference>
<dbReference type="GO" id="GO:0015648">
    <property type="term" value="F:lipid-linked peptidoglycan transporter activity"/>
    <property type="evidence" value="ECO:0007669"/>
    <property type="project" value="TreeGrafter"/>
</dbReference>
<evidence type="ECO:0000313" key="10">
    <source>
        <dbReference type="Proteomes" id="UP000711407"/>
    </source>
</evidence>
<dbReference type="PANTHER" id="PTHR30474:SF1">
    <property type="entry name" value="PEPTIDOGLYCAN GLYCOSYLTRANSFERASE MRDB"/>
    <property type="match status" value="1"/>
</dbReference>
<feature type="transmembrane region" description="Helical" evidence="8">
    <location>
        <begin position="423"/>
        <end position="444"/>
    </location>
</feature>
<dbReference type="AlphaFoldDB" id="A0A921EAA5"/>
<evidence type="ECO:0000256" key="5">
    <source>
        <dbReference type="ARBA" id="ARBA00023136"/>
    </source>
</evidence>
<feature type="transmembrane region" description="Helical" evidence="8">
    <location>
        <begin position="218"/>
        <end position="237"/>
    </location>
</feature>
<dbReference type="InterPro" id="IPR001182">
    <property type="entry name" value="FtsW/RodA"/>
</dbReference>
<feature type="transmembrane region" description="Helical" evidence="8">
    <location>
        <begin position="296"/>
        <end position="317"/>
    </location>
</feature>
<dbReference type="GO" id="GO:0005886">
    <property type="term" value="C:plasma membrane"/>
    <property type="evidence" value="ECO:0007669"/>
    <property type="project" value="TreeGrafter"/>
</dbReference>